<dbReference type="InterPro" id="IPR000008">
    <property type="entry name" value="C2_dom"/>
</dbReference>
<feature type="compositionally biased region" description="Polar residues" evidence="1">
    <location>
        <begin position="137"/>
        <end position="153"/>
    </location>
</feature>
<feature type="region of interest" description="Disordered" evidence="1">
    <location>
        <begin position="97"/>
        <end position="153"/>
    </location>
</feature>
<evidence type="ECO:0000256" key="1">
    <source>
        <dbReference type="SAM" id="MobiDB-lite"/>
    </source>
</evidence>
<dbReference type="GO" id="GO:0048488">
    <property type="term" value="P:synaptic vesicle endocytosis"/>
    <property type="evidence" value="ECO:0007669"/>
    <property type="project" value="TreeGrafter"/>
</dbReference>
<name>A0A8J1XST2_OWEFU</name>
<feature type="compositionally biased region" description="Pro residues" evidence="1">
    <location>
        <begin position="124"/>
        <end position="135"/>
    </location>
</feature>
<dbReference type="Gene3D" id="2.60.40.150">
    <property type="entry name" value="C2 domain"/>
    <property type="match status" value="2"/>
</dbReference>
<evidence type="ECO:0000313" key="3">
    <source>
        <dbReference type="Proteomes" id="UP000749559"/>
    </source>
</evidence>
<dbReference type="GO" id="GO:0005544">
    <property type="term" value="F:calcium-dependent phospholipid binding"/>
    <property type="evidence" value="ECO:0007669"/>
    <property type="project" value="TreeGrafter"/>
</dbReference>
<evidence type="ECO:0000313" key="2">
    <source>
        <dbReference type="EMBL" id="CAH1797212.1"/>
    </source>
</evidence>
<accession>A0A8J1XST2</accession>
<dbReference type="SUPFAM" id="SSF49562">
    <property type="entry name" value="C2 domain (Calcium/lipid-binding domain, CaLB)"/>
    <property type="match status" value="2"/>
</dbReference>
<organism evidence="2 3">
    <name type="scientific">Owenia fusiformis</name>
    <name type="common">Polychaete worm</name>
    <dbReference type="NCBI Taxonomy" id="6347"/>
    <lineage>
        <taxon>Eukaryota</taxon>
        <taxon>Metazoa</taxon>
        <taxon>Spiralia</taxon>
        <taxon>Lophotrochozoa</taxon>
        <taxon>Annelida</taxon>
        <taxon>Polychaeta</taxon>
        <taxon>Sedentaria</taxon>
        <taxon>Canalipalpata</taxon>
        <taxon>Sabellida</taxon>
        <taxon>Oweniida</taxon>
        <taxon>Oweniidae</taxon>
        <taxon>Owenia</taxon>
    </lineage>
</organism>
<dbReference type="AlphaFoldDB" id="A0A8J1XST2"/>
<proteinExistence type="predicted"/>
<keyword evidence="3" id="KW-1185">Reference proteome</keyword>
<dbReference type="PROSITE" id="PS50004">
    <property type="entry name" value="C2"/>
    <property type="match status" value="2"/>
</dbReference>
<comment type="caution">
    <text evidence="2">The sequence shown here is derived from an EMBL/GenBank/DDBJ whole genome shotgun (WGS) entry which is preliminary data.</text>
</comment>
<sequence>MVLTAWEIVAICLAFCTVLVAMSIVGCRVMGVWNVNIPSIWKAKLFDRGEESHVLTKHEKPVGYMVMADSDQDFLINKSGEYVRYDTIQRDKHYMAMTGSDDIPRDPAQSVNEPPKYNISSPVDPSPVEPLPDDQPSPGSISGSSLEYEPTSNLQRAVSCESVASDSSVMELQPELPKIGQLEFGLEYDRESLEIIVSIIQAKDLTPNEFTGTIDTYVKVYISPELSEAKFTTKVQKGTTNPEYIERFKTELDPIDLNKTNIQFHLYSMDKYARHKVVGEVDMCLGDVDLVHPVRMWMNLRGVDEKPADFGGIMFSLSYLPTAERLTVVVVKARGLKYTDERTLGDCFVKVYLLQKNKKISKKKTNLKCGDKMPIFNEAMIFSVPSPTLKNVQIRLSVVEKSSDGRLTSLGHVIVGAHCFGSALSHWNQMIQSLRKPVSMWHDLRRQGQRQTHCD</sequence>
<dbReference type="Pfam" id="PF00168">
    <property type="entry name" value="C2"/>
    <property type="match status" value="2"/>
</dbReference>
<dbReference type="GO" id="GO:0070382">
    <property type="term" value="C:exocytic vesicle"/>
    <property type="evidence" value="ECO:0007669"/>
    <property type="project" value="TreeGrafter"/>
</dbReference>
<protein>
    <submittedName>
        <fullName evidence="2">Uncharacterized protein</fullName>
    </submittedName>
</protein>
<dbReference type="Proteomes" id="UP000749559">
    <property type="component" value="Unassembled WGS sequence"/>
</dbReference>
<dbReference type="PANTHER" id="PTHR10024">
    <property type="entry name" value="SYNAPTOTAGMIN"/>
    <property type="match status" value="1"/>
</dbReference>
<dbReference type="GO" id="GO:0048791">
    <property type="term" value="P:calcium ion-regulated exocytosis of neurotransmitter"/>
    <property type="evidence" value="ECO:0007669"/>
    <property type="project" value="TreeGrafter"/>
</dbReference>
<gene>
    <name evidence="2" type="ORF">OFUS_LOCUS21541</name>
</gene>
<dbReference type="EMBL" id="CAIIXF020000010">
    <property type="protein sequence ID" value="CAH1797212.1"/>
    <property type="molecule type" value="Genomic_DNA"/>
</dbReference>
<dbReference type="PANTHER" id="PTHR10024:SF252">
    <property type="entry name" value="SYNAPTOTAGMIN-12"/>
    <property type="match status" value="1"/>
</dbReference>
<dbReference type="InterPro" id="IPR035892">
    <property type="entry name" value="C2_domain_sf"/>
</dbReference>
<dbReference type="GO" id="GO:0005509">
    <property type="term" value="F:calcium ion binding"/>
    <property type="evidence" value="ECO:0007669"/>
    <property type="project" value="TreeGrafter"/>
</dbReference>
<dbReference type="SMART" id="SM00239">
    <property type="entry name" value="C2"/>
    <property type="match status" value="2"/>
</dbReference>
<dbReference type="OrthoDB" id="67700at2759"/>
<dbReference type="GO" id="GO:0030276">
    <property type="term" value="F:clathrin binding"/>
    <property type="evidence" value="ECO:0007669"/>
    <property type="project" value="TreeGrafter"/>
</dbReference>
<dbReference type="GO" id="GO:0098793">
    <property type="term" value="C:presynapse"/>
    <property type="evidence" value="ECO:0007669"/>
    <property type="project" value="GOC"/>
</dbReference>
<dbReference type="GO" id="GO:0005886">
    <property type="term" value="C:plasma membrane"/>
    <property type="evidence" value="ECO:0007669"/>
    <property type="project" value="TreeGrafter"/>
</dbReference>
<dbReference type="GO" id="GO:0000149">
    <property type="term" value="F:SNARE binding"/>
    <property type="evidence" value="ECO:0007669"/>
    <property type="project" value="TreeGrafter"/>
</dbReference>
<dbReference type="GO" id="GO:0001786">
    <property type="term" value="F:phosphatidylserine binding"/>
    <property type="evidence" value="ECO:0007669"/>
    <property type="project" value="TreeGrafter"/>
</dbReference>
<reference evidence="2" key="1">
    <citation type="submission" date="2022-03" db="EMBL/GenBank/DDBJ databases">
        <authorList>
            <person name="Martin C."/>
        </authorList>
    </citation>
    <scope>NUCLEOTIDE SEQUENCE</scope>
</reference>